<dbReference type="GO" id="GO:0003723">
    <property type="term" value="F:RNA binding"/>
    <property type="evidence" value="ECO:0007669"/>
    <property type="project" value="UniProtKB-KW"/>
</dbReference>
<organism evidence="5 6">
    <name type="scientific">Micavibrio aeruginosavorus</name>
    <dbReference type="NCBI Taxonomy" id="349221"/>
    <lineage>
        <taxon>Bacteria</taxon>
        <taxon>Pseudomonadati</taxon>
        <taxon>Bdellovibrionota</taxon>
        <taxon>Bdellovibrionia</taxon>
        <taxon>Bdellovibrionales</taxon>
        <taxon>Pseudobdellovibrionaceae</taxon>
        <taxon>Micavibrio</taxon>
    </lineage>
</organism>
<comment type="similarity">
    <text evidence="2">Belongs to the TlyA family.</text>
</comment>
<evidence type="ECO:0000256" key="2">
    <source>
        <dbReference type="ARBA" id="ARBA00029460"/>
    </source>
</evidence>
<evidence type="ECO:0000313" key="6">
    <source>
        <dbReference type="Proteomes" id="UP000249739"/>
    </source>
</evidence>
<evidence type="ECO:0000313" key="5">
    <source>
        <dbReference type="EMBL" id="PZP55173.1"/>
    </source>
</evidence>
<keyword evidence="1 3" id="KW-0694">RNA-binding</keyword>
<gene>
    <name evidence="5" type="ORF">DI586_07725</name>
</gene>
<dbReference type="InterPro" id="IPR047048">
    <property type="entry name" value="TlyA"/>
</dbReference>
<dbReference type="SMART" id="SM00363">
    <property type="entry name" value="S4"/>
    <property type="match status" value="1"/>
</dbReference>
<sequence>MNQLTKFQRLDRQLTDRGLVATPQRAQELILNGAVRVNGAVITAPHCPVDKAHVIEISGIDCPWVSTDALKLFEALETAKIDVKGKIAVDIGAGMGGFEDVILQKGGKKIYAVEKDAALLHHSLSLNPRIKNLQRVDAKDLNAAHLDDGKFDLVVADIGTENLADNLKPVLSLAQGGYDLLVFAADKKELKDQEKTLRLEFGLLVKKLPDKYQKEWEEKGSFLIWLQKRI</sequence>
<accession>A0A2W5FJK4</accession>
<dbReference type="EMBL" id="QFOT01000084">
    <property type="protein sequence ID" value="PZP55173.1"/>
    <property type="molecule type" value="Genomic_DNA"/>
</dbReference>
<protein>
    <recommendedName>
        <fullName evidence="4">RNA-binding S4 domain-containing protein</fullName>
    </recommendedName>
</protein>
<dbReference type="InterPro" id="IPR036986">
    <property type="entry name" value="S4_RNA-bd_sf"/>
</dbReference>
<evidence type="ECO:0000259" key="4">
    <source>
        <dbReference type="SMART" id="SM00363"/>
    </source>
</evidence>
<feature type="domain" description="RNA-binding S4" evidence="4">
    <location>
        <begin position="8"/>
        <end position="75"/>
    </location>
</feature>
<dbReference type="Pfam" id="PF01728">
    <property type="entry name" value="FtsJ"/>
    <property type="match status" value="1"/>
</dbReference>
<dbReference type="InterPro" id="IPR002877">
    <property type="entry name" value="RNA_MeTrfase_FtsJ_dom"/>
</dbReference>
<dbReference type="GO" id="GO:0008168">
    <property type="term" value="F:methyltransferase activity"/>
    <property type="evidence" value="ECO:0007669"/>
    <property type="project" value="InterPro"/>
</dbReference>
<dbReference type="GO" id="GO:0032259">
    <property type="term" value="P:methylation"/>
    <property type="evidence" value="ECO:0007669"/>
    <property type="project" value="InterPro"/>
</dbReference>
<comment type="caution">
    <text evidence="5">The sequence shown here is derived from an EMBL/GenBank/DDBJ whole genome shotgun (WGS) entry which is preliminary data.</text>
</comment>
<evidence type="ECO:0000256" key="3">
    <source>
        <dbReference type="PROSITE-ProRule" id="PRU00182"/>
    </source>
</evidence>
<dbReference type="Gene3D" id="3.10.290.10">
    <property type="entry name" value="RNA-binding S4 domain"/>
    <property type="match status" value="1"/>
</dbReference>
<dbReference type="Pfam" id="PF01479">
    <property type="entry name" value="S4"/>
    <property type="match status" value="1"/>
</dbReference>
<dbReference type="PANTHER" id="PTHR32319">
    <property type="entry name" value="BACTERIAL HEMOLYSIN-LIKE PROTEIN"/>
    <property type="match status" value="1"/>
</dbReference>
<dbReference type="InterPro" id="IPR002942">
    <property type="entry name" value="S4_RNA-bd"/>
</dbReference>
<dbReference type="CDD" id="cd00165">
    <property type="entry name" value="S4"/>
    <property type="match status" value="1"/>
</dbReference>
<proteinExistence type="inferred from homology"/>
<dbReference type="CDD" id="cd02440">
    <property type="entry name" value="AdoMet_MTases"/>
    <property type="match status" value="1"/>
</dbReference>
<name>A0A2W5FJK4_9BACT</name>
<reference evidence="5 6" key="1">
    <citation type="submission" date="2017-08" db="EMBL/GenBank/DDBJ databases">
        <title>Infants hospitalized years apart are colonized by the same room-sourced microbial strains.</title>
        <authorList>
            <person name="Brooks B."/>
            <person name="Olm M.R."/>
            <person name="Firek B.A."/>
            <person name="Baker R."/>
            <person name="Thomas B.C."/>
            <person name="Morowitz M.J."/>
            <person name="Banfield J.F."/>
        </authorList>
    </citation>
    <scope>NUCLEOTIDE SEQUENCE [LARGE SCALE GENOMIC DNA]</scope>
    <source>
        <strain evidence="5">S2_006_000_R2_64</strain>
    </source>
</reference>
<dbReference type="PANTHER" id="PTHR32319:SF0">
    <property type="entry name" value="BACTERIAL HEMOLYSIN-LIKE PROTEIN"/>
    <property type="match status" value="1"/>
</dbReference>
<evidence type="ECO:0000256" key="1">
    <source>
        <dbReference type="ARBA" id="ARBA00022884"/>
    </source>
</evidence>
<dbReference type="Proteomes" id="UP000249739">
    <property type="component" value="Unassembled WGS sequence"/>
</dbReference>
<dbReference type="SUPFAM" id="SSF53335">
    <property type="entry name" value="S-adenosyl-L-methionine-dependent methyltransferases"/>
    <property type="match status" value="1"/>
</dbReference>
<dbReference type="PROSITE" id="PS50889">
    <property type="entry name" value="S4"/>
    <property type="match status" value="1"/>
</dbReference>
<dbReference type="SUPFAM" id="SSF55174">
    <property type="entry name" value="Alpha-L RNA-binding motif"/>
    <property type="match status" value="1"/>
</dbReference>
<dbReference type="InterPro" id="IPR029063">
    <property type="entry name" value="SAM-dependent_MTases_sf"/>
</dbReference>
<dbReference type="Gene3D" id="3.40.50.150">
    <property type="entry name" value="Vaccinia Virus protein VP39"/>
    <property type="match status" value="1"/>
</dbReference>
<dbReference type="AlphaFoldDB" id="A0A2W5FJK4"/>